<gene>
    <name evidence="2" type="ORF">JF547_19315</name>
</gene>
<feature type="transmembrane region" description="Helical" evidence="1">
    <location>
        <begin position="75"/>
        <end position="97"/>
    </location>
</feature>
<feature type="transmembrane region" description="Helical" evidence="1">
    <location>
        <begin position="30"/>
        <end position="55"/>
    </location>
</feature>
<feature type="transmembrane region" description="Helical" evidence="1">
    <location>
        <begin position="207"/>
        <end position="236"/>
    </location>
</feature>
<evidence type="ECO:0000256" key="1">
    <source>
        <dbReference type="SAM" id="Phobius"/>
    </source>
</evidence>
<keyword evidence="1" id="KW-0812">Transmembrane</keyword>
<protein>
    <submittedName>
        <fullName evidence="2">Uncharacterized protein</fullName>
    </submittedName>
</protein>
<name>A0A8I1SLC9_9PROT</name>
<proteinExistence type="predicted"/>
<keyword evidence="1" id="KW-0472">Membrane</keyword>
<dbReference type="Proteomes" id="UP000664405">
    <property type="component" value="Unassembled WGS sequence"/>
</dbReference>
<evidence type="ECO:0000313" key="2">
    <source>
        <dbReference type="EMBL" id="MBN8198625.1"/>
    </source>
</evidence>
<feature type="transmembrane region" description="Helical" evidence="1">
    <location>
        <begin position="256"/>
        <end position="276"/>
    </location>
</feature>
<organism evidence="2 3">
    <name type="scientific">Thalassospira povalilytica</name>
    <dbReference type="NCBI Taxonomy" id="732237"/>
    <lineage>
        <taxon>Bacteria</taxon>
        <taxon>Pseudomonadati</taxon>
        <taxon>Pseudomonadota</taxon>
        <taxon>Alphaproteobacteria</taxon>
        <taxon>Rhodospirillales</taxon>
        <taxon>Thalassospiraceae</taxon>
        <taxon>Thalassospira</taxon>
    </lineage>
</organism>
<dbReference type="AlphaFoldDB" id="A0A8I1SLC9"/>
<accession>A0A8I1SLC9</accession>
<sequence>MTDIEPQKQLKNFNDPKFENWILHDAWNGFFYNLPIILLAIFAMVGLEFVLSSFGPAQVVSVSKDGFTLRVEQPMGLVVFPVAIAFTVPFAALMYSVHSFNLNGAPCWFAFSRQSRGMFFSFLNRMLIMVLALTAEIVFWQHLLWVNVSQGLIQGSQELPVYIVSIAVVSIFATLVLGVLFVTWPVSVIQGGKSSARRAFARGKKTFWYIVGKSLLVLPALLIIQLVAFSVATPIIKGMILQFGDGEFAGTPEERITFFVCLRVLAAFVTAFWCCVEGSIISRGLLIGDARLNGSPGRLDTEKVSVMGDVQ</sequence>
<dbReference type="RefSeq" id="WP_206928392.1">
    <property type="nucleotide sequence ID" value="NZ_JAEKJW010000004.1"/>
</dbReference>
<comment type="caution">
    <text evidence="2">The sequence shown here is derived from an EMBL/GenBank/DDBJ whole genome shotgun (WGS) entry which is preliminary data.</text>
</comment>
<evidence type="ECO:0000313" key="3">
    <source>
        <dbReference type="Proteomes" id="UP000664405"/>
    </source>
</evidence>
<keyword evidence="1" id="KW-1133">Transmembrane helix</keyword>
<feature type="transmembrane region" description="Helical" evidence="1">
    <location>
        <begin position="161"/>
        <end position="186"/>
    </location>
</feature>
<feature type="transmembrane region" description="Helical" evidence="1">
    <location>
        <begin position="118"/>
        <end position="141"/>
    </location>
</feature>
<dbReference type="EMBL" id="JAEKJW010000004">
    <property type="protein sequence ID" value="MBN8198625.1"/>
    <property type="molecule type" value="Genomic_DNA"/>
</dbReference>
<reference evidence="2" key="1">
    <citation type="submission" date="2020-12" db="EMBL/GenBank/DDBJ databases">
        <title>Oil enriched cultivation method for isolating marine PHA-producing bacteria.</title>
        <authorList>
            <person name="Zheng W."/>
            <person name="Yu S."/>
            <person name="Huang Y."/>
        </authorList>
    </citation>
    <scope>NUCLEOTIDE SEQUENCE</scope>
    <source>
        <strain evidence="2">SY-2-3</strain>
    </source>
</reference>